<protein>
    <submittedName>
        <fullName evidence="2">Uncharacterized protein</fullName>
    </submittedName>
</protein>
<accession>A0A432WJH1</accession>
<dbReference type="RefSeq" id="WP_126798509.1">
    <property type="nucleotide sequence ID" value="NZ_PIPO01000002.1"/>
</dbReference>
<feature type="region of interest" description="Disordered" evidence="1">
    <location>
        <begin position="1"/>
        <end position="62"/>
    </location>
</feature>
<dbReference type="Proteomes" id="UP000287823">
    <property type="component" value="Unassembled WGS sequence"/>
</dbReference>
<comment type="caution">
    <text evidence="2">The sequence shown here is derived from an EMBL/GenBank/DDBJ whole genome shotgun (WGS) entry which is preliminary data.</text>
</comment>
<sequence length="206" mass="23225">MNVTAQPVSFLPTTAAQPTDVLRRDNTTREVISPMHANEAFNRERGLGADSERRPLPQDRSYAQQLADARIESGFPNFLNRVEERQQGQGERQQGDRQQEQQSDAVKSAEQDAKPATLSNDGQLQRDEDRLNTRFSDLSREWGTAKNPAAQTTLTWRNDDGSYQTSVNISDNGAAVDPQILARGERIEQFYQSSYRPKERFLLGVA</sequence>
<feature type="region of interest" description="Disordered" evidence="1">
    <location>
        <begin position="84"/>
        <end position="128"/>
    </location>
</feature>
<evidence type="ECO:0000313" key="2">
    <source>
        <dbReference type="EMBL" id="RUO33950.1"/>
    </source>
</evidence>
<dbReference type="AlphaFoldDB" id="A0A432WJH1"/>
<organism evidence="2 3">
    <name type="scientific">Aliidiomarina soli</name>
    <dbReference type="NCBI Taxonomy" id="1928574"/>
    <lineage>
        <taxon>Bacteria</taxon>
        <taxon>Pseudomonadati</taxon>
        <taxon>Pseudomonadota</taxon>
        <taxon>Gammaproteobacteria</taxon>
        <taxon>Alteromonadales</taxon>
        <taxon>Idiomarinaceae</taxon>
        <taxon>Aliidiomarina</taxon>
    </lineage>
</organism>
<dbReference type="EMBL" id="PIPO01000002">
    <property type="protein sequence ID" value="RUO33950.1"/>
    <property type="molecule type" value="Genomic_DNA"/>
</dbReference>
<evidence type="ECO:0000313" key="3">
    <source>
        <dbReference type="Proteomes" id="UP000287823"/>
    </source>
</evidence>
<reference evidence="2 3" key="1">
    <citation type="journal article" date="2011" name="Front. Microbiol.">
        <title>Genomic signatures of strain selection and enhancement in Bacillus atrophaeus var. globigii, a historical biowarfare simulant.</title>
        <authorList>
            <person name="Gibbons H.S."/>
            <person name="Broomall S.M."/>
            <person name="McNew L.A."/>
            <person name="Daligault H."/>
            <person name="Chapman C."/>
            <person name="Bruce D."/>
            <person name="Karavis M."/>
            <person name="Krepps M."/>
            <person name="McGregor P.A."/>
            <person name="Hong C."/>
            <person name="Park K.H."/>
            <person name="Akmal A."/>
            <person name="Feldman A."/>
            <person name="Lin J.S."/>
            <person name="Chang W.E."/>
            <person name="Higgs B.W."/>
            <person name="Demirev P."/>
            <person name="Lindquist J."/>
            <person name="Liem A."/>
            <person name="Fochler E."/>
            <person name="Read T.D."/>
            <person name="Tapia R."/>
            <person name="Johnson S."/>
            <person name="Bishop-Lilly K.A."/>
            <person name="Detter C."/>
            <person name="Han C."/>
            <person name="Sozhamannan S."/>
            <person name="Rosenzweig C.N."/>
            <person name="Skowronski E.W."/>
        </authorList>
    </citation>
    <scope>NUCLEOTIDE SEQUENCE [LARGE SCALE GENOMIC DNA]</scope>
    <source>
        <strain evidence="2 3">Y4G10-17</strain>
    </source>
</reference>
<feature type="compositionally biased region" description="Polar residues" evidence="1">
    <location>
        <begin position="1"/>
        <end position="17"/>
    </location>
</feature>
<gene>
    <name evidence="2" type="ORF">CWE14_05730</name>
</gene>
<evidence type="ECO:0000256" key="1">
    <source>
        <dbReference type="SAM" id="MobiDB-lite"/>
    </source>
</evidence>
<feature type="compositionally biased region" description="Basic and acidic residues" evidence="1">
    <location>
        <begin position="41"/>
        <end position="57"/>
    </location>
</feature>
<name>A0A432WJH1_9GAMM</name>
<keyword evidence="3" id="KW-1185">Reference proteome</keyword>
<proteinExistence type="predicted"/>